<dbReference type="AlphaFoldDB" id="A0A6A6N4C8"/>
<evidence type="ECO:0000313" key="8">
    <source>
        <dbReference type="EMBL" id="KAF2320500.1"/>
    </source>
</evidence>
<reference evidence="8 9" key="1">
    <citation type="journal article" date="2020" name="Mol. Plant">
        <title>The Chromosome-Based Rubber Tree Genome Provides New Insights into Spurge Genome Evolution and Rubber Biosynthesis.</title>
        <authorList>
            <person name="Liu J."/>
            <person name="Shi C."/>
            <person name="Shi C.C."/>
            <person name="Li W."/>
            <person name="Zhang Q.J."/>
            <person name="Zhang Y."/>
            <person name="Li K."/>
            <person name="Lu H.F."/>
            <person name="Shi C."/>
            <person name="Zhu S.T."/>
            <person name="Xiao Z.Y."/>
            <person name="Nan H."/>
            <person name="Yue Y."/>
            <person name="Zhu X.G."/>
            <person name="Wu Y."/>
            <person name="Hong X.N."/>
            <person name="Fan G.Y."/>
            <person name="Tong Y."/>
            <person name="Zhang D."/>
            <person name="Mao C.L."/>
            <person name="Liu Y.L."/>
            <person name="Hao S.J."/>
            <person name="Liu W.Q."/>
            <person name="Lv M.Q."/>
            <person name="Zhang H.B."/>
            <person name="Liu Y."/>
            <person name="Hu-Tang G.R."/>
            <person name="Wang J.P."/>
            <person name="Wang J.H."/>
            <person name="Sun Y.H."/>
            <person name="Ni S.B."/>
            <person name="Chen W.B."/>
            <person name="Zhang X.C."/>
            <person name="Jiao Y.N."/>
            <person name="Eichler E.E."/>
            <person name="Li G.H."/>
            <person name="Liu X."/>
            <person name="Gao L.Z."/>
        </authorList>
    </citation>
    <scope>NUCLEOTIDE SEQUENCE [LARGE SCALE GENOMIC DNA]</scope>
    <source>
        <strain evidence="9">cv. GT1</strain>
        <tissue evidence="8">Leaf</tissue>
    </source>
</reference>
<gene>
    <name evidence="8" type="ORF">GH714_027749</name>
</gene>
<dbReference type="PANTHER" id="PTHR31376:SF105">
    <property type="entry name" value="PURINE PERMEASE-RELATED"/>
    <property type="match status" value="1"/>
</dbReference>
<evidence type="ECO:0000256" key="3">
    <source>
        <dbReference type="ARBA" id="ARBA00022448"/>
    </source>
</evidence>
<dbReference type="GO" id="GO:0005345">
    <property type="term" value="F:purine nucleobase transmembrane transporter activity"/>
    <property type="evidence" value="ECO:0007669"/>
    <property type="project" value="UniProtKB-UniRule"/>
</dbReference>
<evidence type="ECO:0000256" key="6">
    <source>
        <dbReference type="ARBA" id="ARBA00023136"/>
    </source>
</evidence>
<sequence length="384" mass="43102">METEISNNQVSGEEEKISKSLKKFLLIVNGAMLAIGNCGGPLIQRLYFLKGGKGVWISSFLQTAGWPFIIFPLFVSYLYRRRKKGSRAKLFYISPHLFLACAVIGVLTGLDDFLAAYGVSLLPVTTSALIIATQLGFTAGFAYILVKQKFTPFTINAIFLLSIGAVVLVLHASSDRPAHETDKQYFMGFFMTLGASALYGFVLPLIELTYKKAKQTITYTLVMEMQMVLSFFATAFCTIGMLLHRILRFPLSLSLFSLSLSHTHTHTHKLTYIFKNMSSMTIPGEARDFELGRAKYYVVMVFTAVFWQLFFMGAVGVVFCHSSLLSGIIIATLLPVTETLAVLFYHEKFRVEKGISLVLSLWGFISYFHGELQQNKKLRIRLQN</sequence>
<comment type="caution">
    <text evidence="8">The sequence shown here is derived from an EMBL/GenBank/DDBJ whole genome shotgun (WGS) entry which is preliminary data.</text>
</comment>
<proteinExistence type="inferred from homology"/>
<dbReference type="Pfam" id="PF16913">
    <property type="entry name" value="PUNUT"/>
    <property type="match status" value="1"/>
</dbReference>
<keyword evidence="3 7" id="KW-0813">Transport</keyword>
<feature type="transmembrane region" description="Helical" evidence="7">
    <location>
        <begin position="90"/>
        <end position="110"/>
    </location>
</feature>
<comment type="similarity">
    <text evidence="2 7">Belongs to the purine permeases (TC 2.A.7.14) family.</text>
</comment>
<dbReference type="Proteomes" id="UP000467840">
    <property type="component" value="Chromosome 10"/>
</dbReference>
<dbReference type="GO" id="GO:0015211">
    <property type="term" value="F:purine nucleoside transmembrane transporter activity"/>
    <property type="evidence" value="ECO:0007669"/>
    <property type="project" value="UniProtKB-UniRule"/>
</dbReference>
<dbReference type="GO" id="GO:0016020">
    <property type="term" value="C:membrane"/>
    <property type="evidence" value="ECO:0007669"/>
    <property type="project" value="UniProtKB-SubCell"/>
</dbReference>
<feature type="transmembrane region" description="Helical" evidence="7">
    <location>
        <begin position="324"/>
        <end position="345"/>
    </location>
</feature>
<feature type="transmembrane region" description="Helical" evidence="7">
    <location>
        <begin position="296"/>
        <end position="319"/>
    </location>
</feature>
<dbReference type="SUPFAM" id="SSF103481">
    <property type="entry name" value="Multidrug resistance efflux transporter EmrE"/>
    <property type="match status" value="1"/>
</dbReference>
<feature type="transmembrane region" description="Helical" evidence="7">
    <location>
        <begin position="24"/>
        <end position="43"/>
    </location>
</feature>
<organism evidence="8 9">
    <name type="scientific">Hevea brasiliensis</name>
    <name type="common">Para rubber tree</name>
    <name type="synonym">Siphonia brasiliensis</name>
    <dbReference type="NCBI Taxonomy" id="3981"/>
    <lineage>
        <taxon>Eukaryota</taxon>
        <taxon>Viridiplantae</taxon>
        <taxon>Streptophyta</taxon>
        <taxon>Embryophyta</taxon>
        <taxon>Tracheophyta</taxon>
        <taxon>Spermatophyta</taxon>
        <taxon>Magnoliopsida</taxon>
        <taxon>eudicotyledons</taxon>
        <taxon>Gunneridae</taxon>
        <taxon>Pentapetalae</taxon>
        <taxon>rosids</taxon>
        <taxon>fabids</taxon>
        <taxon>Malpighiales</taxon>
        <taxon>Euphorbiaceae</taxon>
        <taxon>Crotonoideae</taxon>
        <taxon>Micrandreae</taxon>
        <taxon>Hevea</taxon>
    </lineage>
</organism>
<evidence type="ECO:0000256" key="2">
    <source>
        <dbReference type="ARBA" id="ARBA00006213"/>
    </source>
</evidence>
<feature type="transmembrane region" description="Helical" evidence="7">
    <location>
        <begin position="227"/>
        <end position="247"/>
    </location>
</feature>
<dbReference type="InterPro" id="IPR030182">
    <property type="entry name" value="PUP_plant"/>
</dbReference>
<feature type="transmembrane region" description="Helical" evidence="7">
    <location>
        <begin position="185"/>
        <end position="206"/>
    </location>
</feature>
<feature type="transmembrane region" description="Helical" evidence="7">
    <location>
        <begin position="153"/>
        <end position="173"/>
    </location>
</feature>
<feature type="transmembrane region" description="Helical" evidence="7">
    <location>
        <begin position="122"/>
        <end position="146"/>
    </location>
</feature>
<accession>A0A6A6N4C8</accession>
<evidence type="ECO:0000256" key="1">
    <source>
        <dbReference type="ARBA" id="ARBA00004141"/>
    </source>
</evidence>
<evidence type="ECO:0000256" key="7">
    <source>
        <dbReference type="RuleBase" id="RU368015"/>
    </source>
</evidence>
<name>A0A6A6N4C8_HEVBR</name>
<dbReference type="PANTHER" id="PTHR31376">
    <property type="entry name" value="OS09G0467300 PROTEIN-RELATED"/>
    <property type="match status" value="1"/>
</dbReference>
<protein>
    <recommendedName>
        <fullName evidence="7">Probable purine permease</fullName>
    </recommendedName>
</protein>
<keyword evidence="4 7" id="KW-0812">Transmembrane</keyword>
<keyword evidence="9" id="KW-1185">Reference proteome</keyword>
<evidence type="ECO:0000256" key="5">
    <source>
        <dbReference type="ARBA" id="ARBA00022989"/>
    </source>
</evidence>
<feature type="transmembrane region" description="Helical" evidence="7">
    <location>
        <begin position="351"/>
        <end position="370"/>
    </location>
</feature>
<keyword evidence="5 7" id="KW-1133">Transmembrane helix</keyword>
<keyword evidence="6 7" id="KW-0472">Membrane</keyword>
<dbReference type="EMBL" id="JAAGAX010000003">
    <property type="protein sequence ID" value="KAF2320500.1"/>
    <property type="molecule type" value="Genomic_DNA"/>
</dbReference>
<evidence type="ECO:0000313" key="9">
    <source>
        <dbReference type="Proteomes" id="UP000467840"/>
    </source>
</evidence>
<evidence type="ECO:0000256" key="4">
    <source>
        <dbReference type="ARBA" id="ARBA00022692"/>
    </source>
</evidence>
<comment type="subcellular location">
    <subcellularLocation>
        <location evidence="1 7">Membrane</location>
        <topology evidence="1 7">Multi-pass membrane protein</topology>
    </subcellularLocation>
</comment>
<dbReference type="InterPro" id="IPR037185">
    <property type="entry name" value="EmrE-like"/>
</dbReference>
<feature type="transmembrane region" description="Helical" evidence="7">
    <location>
        <begin position="55"/>
        <end position="78"/>
    </location>
</feature>